<dbReference type="RefSeq" id="WP_179457936.1">
    <property type="nucleotide sequence ID" value="NZ_BAAAPX010000001.1"/>
</dbReference>
<dbReference type="PANTHER" id="PTHR43000">
    <property type="entry name" value="DTDP-D-GLUCOSE 4,6-DEHYDRATASE-RELATED"/>
    <property type="match status" value="1"/>
</dbReference>
<comment type="caution">
    <text evidence="3">The sequence shown here is derived from an EMBL/GenBank/DDBJ whole genome shotgun (WGS) entry which is preliminary data.</text>
</comment>
<sequence length="325" mass="35854">MSARVLFLGGNGMIGSAAAREAVARGIDLTIVTRSEPRRMVPEGVRILTGDVRDPAALPALLGDERWDAVVNWVAFTPKDLDGHVEYFGERTGQYVFISTCSVFARPVPLLPITESSPRRQPVFGYARDKIACELLLENAYRERGFPLTIVRPFHTYDETTVPVLAGWTAIERMRAGEPVVVHGDGTSLWTLMHSSDFARAFVPLLGEGHAIGESVNVVSGDILTWDQIHLELARAAGVRSPLLVHRSSETIGEEIPGWDEVLEHDFRHTMLFDTTKLQRLVPGFAPAVPFAEGARRVVRHHDEHAGARRVNAELAAAFDRLAAR</sequence>
<dbReference type="InterPro" id="IPR001509">
    <property type="entry name" value="Epimerase_deHydtase"/>
</dbReference>
<dbReference type="EMBL" id="JACCBJ010000001">
    <property type="protein sequence ID" value="NYD76218.1"/>
    <property type="molecule type" value="Genomic_DNA"/>
</dbReference>
<proteinExistence type="inferred from homology"/>
<evidence type="ECO:0000313" key="4">
    <source>
        <dbReference type="Proteomes" id="UP000589620"/>
    </source>
</evidence>
<dbReference type="InterPro" id="IPR036291">
    <property type="entry name" value="NAD(P)-bd_dom_sf"/>
</dbReference>
<dbReference type="Proteomes" id="UP000589620">
    <property type="component" value="Unassembled WGS sequence"/>
</dbReference>
<evidence type="ECO:0000256" key="1">
    <source>
        <dbReference type="ARBA" id="ARBA00007637"/>
    </source>
</evidence>
<dbReference type="Gene3D" id="3.40.50.720">
    <property type="entry name" value="NAD(P)-binding Rossmann-like Domain"/>
    <property type="match status" value="1"/>
</dbReference>
<dbReference type="AlphaFoldDB" id="A0A852T3I3"/>
<feature type="domain" description="NAD-dependent epimerase/dehydratase" evidence="2">
    <location>
        <begin position="5"/>
        <end position="218"/>
    </location>
</feature>
<evidence type="ECO:0000313" key="3">
    <source>
        <dbReference type="EMBL" id="NYD76218.1"/>
    </source>
</evidence>
<accession>A0A852T3I3</accession>
<keyword evidence="4" id="KW-1185">Reference proteome</keyword>
<protein>
    <submittedName>
        <fullName evidence="3">Nucleoside-diphosphate-sugar epimerase</fullName>
    </submittedName>
</protein>
<reference evidence="3 4" key="1">
    <citation type="submission" date="2020-07" db="EMBL/GenBank/DDBJ databases">
        <title>Sequencing the genomes of 1000 actinobacteria strains.</title>
        <authorList>
            <person name="Klenk H.-P."/>
        </authorList>
    </citation>
    <scope>NUCLEOTIDE SEQUENCE [LARGE SCALE GENOMIC DNA]</scope>
    <source>
        <strain evidence="3 4">DSM 23871</strain>
    </source>
</reference>
<organism evidence="3 4">
    <name type="scientific">Leifsonia soli</name>
    <dbReference type="NCBI Taxonomy" id="582665"/>
    <lineage>
        <taxon>Bacteria</taxon>
        <taxon>Bacillati</taxon>
        <taxon>Actinomycetota</taxon>
        <taxon>Actinomycetes</taxon>
        <taxon>Micrococcales</taxon>
        <taxon>Microbacteriaceae</taxon>
        <taxon>Leifsonia</taxon>
    </lineage>
</organism>
<name>A0A852T3I3_9MICO</name>
<dbReference type="Pfam" id="PF01370">
    <property type="entry name" value="Epimerase"/>
    <property type="match status" value="1"/>
</dbReference>
<evidence type="ECO:0000259" key="2">
    <source>
        <dbReference type="Pfam" id="PF01370"/>
    </source>
</evidence>
<gene>
    <name evidence="3" type="ORF">BJ963_003737</name>
</gene>
<dbReference type="SUPFAM" id="SSF51735">
    <property type="entry name" value="NAD(P)-binding Rossmann-fold domains"/>
    <property type="match status" value="1"/>
</dbReference>
<comment type="similarity">
    <text evidence="1">Belongs to the NAD(P)-dependent epimerase/dehydratase family.</text>
</comment>